<keyword evidence="2" id="KW-1185">Reference proteome</keyword>
<dbReference type="EMBL" id="CAJVQC010102490">
    <property type="protein sequence ID" value="CAG8831916.1"/>
    <property type="molecule type" value="Genomic_DNA"/>
</dbReference>
<evidence type="ECO:0000313" key="1">
    <source>
        <dbReference type="EMBL" id="CAG8831916.1"/>
    </source>
</evidence>
<reference evidence="1" key="1">
    <citation type="submission" date="2021-06" db="EMBL/GenBank/DDBJ databases">
        <authorList>
            <person name="Kallberg Y."/>
            <person name="Tangrot J."/>
            <person name="Rosling A."/>
        </authorList>
    </citation>
    <scope>NUCLEOTIDE SEQUENCE</scope>
    <source>
        <strain evidence="1">MA461A</strain>
    </source>
</reference>
<dbReference type="Proteomes" id="UP000789920">
    <property type="component" value="Unassembled WGS sequence"/>
</dbReference>
<accession>A0ACA9SAE0</accession>
<organism evidence="1 2">
    <name type="scientific">Racocetra persica</name>
    <dbReference type="NCBI Taxonomy" id="160502"/>
    <lineage>
        <taxon>Eukaryota</taxon>
        <taxon>Fungi</taxon>
        <taxon>Fungi incertae sedis</taxon>
        <taxon>Mucoromycota</taxon>
        <taxon>Glomeromycotina</taxon>
        <taxon>Glomeromycetes</taxon>
        <taxon>Diversisporales</taxon>
        <taxon>Gigasporaceae</taxon>
        <taxon>Racocetra</taxon>
    </lineage>
</organism>
<sequence length="157" mass="18553">VICCDDDAKPSPFFGEMPHNWLKEHADYYEEVLTDYCTKYSKLCELKKLCEHLKKEWTSLDCILSAYRLSRRIASQKCLELYHIKYPDLPKQELVKNDIVHLPLNTLPEKFIKDIWMTLEALQRVWVIDEHLAQLIRIEGLPLPPEIEEAKNKKAIE</sequence>
<evidence type="ECO:0000313" key="2">
    <source>
        <dbReference type="Proteomes" id="UP000789920"/>
    </source>
</evidence>
<proteinExistence type="predicted"/>
<protein>
    <submittedName>
        <fullName evidence="1">26305_t:CDS:1</fullName>
    </submittedName>
</protein>
<comment type="caution">
    <text evidence="1">The sequence shown here is derived from an EMBL/GenBank/DDBJ whole genome shotgun (WGS) entry which is preliminary data.</text>
</comment>
<feature type="non-terminal residue" evidence="1">
    <location>
        <position position="1"/>
    </location>
</feature>
<gene>
    <name evidence="1" type="ORF">RPERSI_LOCUS28302</name>
</gene>
<name>A0ACA9SAE0_9GLOM</name>